<keyword evidence="4" id="KW-0560">Oxidoreductase</keyword>
<evidence type="ECO:0000256" key="5">
    <source>
        <dbReference type="ARBA" id="ARBA00023004"/>
    </source>
</evidence>
<keyword evidence="5" id="KW-0408">Iron</keyword>
<organism evidence="7 8">
    <name type="scientific">Monopterus albus</name>
    <name type="common">Swamp eel</name>
    <dbReference type="NCBI Taxonomy" id="43700"/>
    <lineage>
        <taxon>Eukaryota</taxon>
        <taxon>Metazoa</taxon>
        <taxon>Chordata</taxon>
        <taxon>Craniata</taxon>
        <taxon>Vertebrata</taxon>
        <taxon>Euteleostomi</taxon>
        <taxon>Actinopterygii</taxon>
        <taxon>Neopterygii</taxon>
        <taxon>Teleostei</taxon>
        <taxon>Neoteleostei</taxon>
        <taxon>Acanthomorphata</taxon>
        <taxon>Anabantaria</taxon>
        <taxon>Synbranchiformes</taxon>
        <taxon>Synbranchidae</taxon>
        <taxon>Monopterus</taxon>
    </lineage>
</organism>
<name>A0A3Q3KI50_MONAL</name>
<evidence type="ECO:0000256" key="2">
    <source>
        <dbReference type="ARBA" id="ARBA00022617"/>
    </source>
</evidence>
<dbReference type="PANTHER" id="PTHR24302:SF17">
    <property type="entry name" value="CYTOCHROME P450, FAMILY 3, SUBFAMILY C, POLYPEPTIDE 4-RELATED"/>
    <property type="match status" value="1"/>
</dbReference>
<dbReference type="Gene3D" id="1.10.630.10">
    <property type="entry name" value="Cytochrome P450"/>
    <property type="match status" value="1"/>
</dbReference>
<dbReference type="GO" id="GO:0020037">
    <property type="term" value="F:heme binding"/>
    <property type="evidence" value="ECO:0007669"/>
    <property type="project" value="InterPro"/>
</dbReference>
<dbReference type="STRING" id="43700.ENSMALP00000029013"/>
<dbReference type="Ensembl" id="ENSMALT00000029536.1">
    <property type="protein sequence ID" value="ENSMALP00000029013.1"/>
    <property type="gene ID" value="ENSMALG00000020069.1"/>
</dbReference>
<evidence type="ECO:0000256" key="6">
    <source>
        <dbReference type="ARBA" id="ARBA00023033"/>
    </source>
</evidence>
<evidence type="ECO:0000313" key="7">
    <source>
        <dbReference type="Ensembl" id="ENSMALP00000029013.1"/>
    </source>
</evidence>
<keyword evidence="3" id="KW-0479">Metal-binding</keyword>
<dbReference type="InterPro" id="IPR036396">
    <property type="entry name" value="Cyt_P450_sf"/>
</dbReference>
<evidence type="ECO:0000256" key="4">
    <source>
        <dbReference type="ARBA" id="ARBA00023002"/>
    </source>
</evidence>
<evidence type="ECO:0000256" key="3">
    <source>
        <dbReference type="ARBA" id="ARBA00022723"/>
    </source>
</evidence>
<dbReference type="AlphaFoldDB" id="A0A3Q3KI50"/>
<reference evidence="7" key="2">
    <citation type="submission" date="2025-09" db="UniProtKB">
        <authorList>
            <consortium name="Ensembl"/>
        </authorList>
    </citation>
    <scope>IDENTIFICATION</scope>
</reference>
<dbReference type="PANTHER" id="PTHR24302">
    <property type="entry name" value="CYTOCHROME P450 FAMILY 3"/>
    <property type="match status" value="1"/>
</dbReference>
<sequence length="113" mass="12879">MFVFTLFSATTWTLLALVFTLDGVWPYRFFRKLGIPGPRPLPFIGTMHYLKKVTMSGPMEDAVSVVKDERWKRIRSTVSPCFTSGRVKQVGVIPELTNHFCIKPPDVQSDTSR</sequence>
<dbReference type="GO" id="GO:0005506">
    <property type="term" value="F:iron ion binding"/>
    <property type="evidence" value="ECO:0007669"/>
    <property type="project" value="InterPro"/>
</dbReference>
<dbReference type="InterPro" id="IPR050705">
    <property type="entry name" value="Cytochrome_P450_3A"/>
</dbReference>
<dbReference type="SUPFAM" id="SSF48264">
    <property type="entry name" value="Cytochrome P450"/>
    <property type="match status" value="1"/>
</dbReference>
<evidence type="ECO:0000313" key="8">
    <source>
        <dbReference type="Proteomes" id="UP000261600"/>
    </source>
</evidence>
<keyword evidence="6" id="KW-0503">Monooxygenase</keyword>
<reference evidence="7" key="1">
    <citation type="submission" date="2025-08" db="UniProtKB">
        <authorList>
            <consortium name="Ensembl"/>
        </authorList>
    </citation>
    <scope>IDENTIFICATION</scope>
</reference>
<dbReference type="GO" id="GO:0008395">
    <property type="term" value="F:steroid hydroxylase activity"/>
    <property type="evidence" value="ECO:0007669"/>
    <property type="project" value="TreeGrafter"/>
</dbReference>
<protein>
    <submittedName>
        <fullName evidence="7">Uncharacterized protein</fullName>
    </submittedName>
</protein>
<accession>A0A3Q3KI50</accession>
<keyword evidence="8" id="KW-1185">Reference proteome</keyword>
<dbReference type="GO" id="GO:0016705">
    <property type="term" value="F:oxidoreductase activity, acting on paired donors, with incorporation or reduction of molecular oxygen"/>
    <property type="evidence" value="ECO:0007669"/>
    <property type="project" value="InterPro"/>
</dbReference>
<evidence type="ECO:0000256" key="1">
    <source>
        <dbReference type="ARBA" id="ARBA00010617"/>
    </source>
</evidence>
<proteinExistence type="inferred from homology"/>
<keyword evidence="2" id="KW-0349">Heme</keyword>
<comment type="similarity">
    <text evidence="1">Belongs to the cytochrome P450 family.</text>
</comment>
<dbReference type="Proteomes" id="UP000261600">
    <property type="component" value="Unplaced"/>
</dbReference>